<dbReference type="InterPro" id="IPR011773">
    <property type="entry name" value="DNA-dir_RpoA"/>
</dbReference>
<dbReference type="SUPFAM" id="SSF56553">
    <property type="entry name" value="Insert subdomain of RNA polymerase alpha subunit"/>
    <property type="match status" value="1"/>
</dbReference>
<dbReference type="Gene3D" id="2.170.120.12">
    <property type="entry name" value="DNA-directed RNA polymerase, insert domain"/>
    <property type="match status" value="1"/>
</dbReference>
<comment type="domain">
    <text evidence="8">The N-terminal domain is essential for RNAP assembly and basal transcription, whereas the C-terminal domain is involved in interaction with transcriptional regulators and with upstream promoter elements.</text>
</comment>
<keyword evidence="4 8" id="KW-0808">Transferase</keyword>
<comment type="catalytic activity">
    <reaction evidence="7 8">
        <text>RNA(n) + a ribonucleoside 5'-triphosphate = RNA(n+1) + diphosphate</text>
        <dbReference type="Rhea" id="RHEA:21248"/>
        <dbReference type="Rhea" id="RHEA-COMP:14527"/>
        <dbReference type="Rhea" id="RHEA-COMP:17342"/>
        <dbReference type="ChEBI" id="CHEBI:33019"/>
        <dbReference type="ChEBI" id="CHEBI:61557"/>
        <dbReference type="ChEBI" id="CHEBI:140395"/>
        <dbReference type="EC" id="2.7.7.6"/>
    </reaction>
</comment>
<dbReference type="InterPro" id="IPR036643">
    <property type="entry name" value="RNApol_insert_sf"/>
</dbReference>
<evidence type="ECO:0000259" key="9">
    <source>
        <dbReference type="SMART" id="SM00662"/>
    </source>
</evidence>
<dbReference type="CDD" id="cd06928">
    <property type="entry name" value="RNAP_alpha_NTD"/>
    <property type="match status" value="1"/>
</dbReference>
<comment type="function">
    <text evidence="1 8">DNA-dependent RNA polymerase catalyzes the transcription of DNA into RNA using the four ribonucleoside triphosphates as substrates.</text>
</comment>
<keyword evidence="5 8" id="KW-0548">Nucleotidyltransferase</keyword>
<dbReference type="Gene3D" id="1.10.150.20">
    <property type="entry name" value="5' to 3' exonuclease, C-terminal subdomain"/>
    <property type="match status" value="1"/>
</dbReference>
<dbReference type="InterPro" id="IPR011260">
    <property type="entry name" value="RNAP_asu_C"/>
</dbReference>
<dbReference type="Pfam" id="PF03118">
    <property type="entry name" value="RNA_pol_A_CTD"/>
    <property type="match status" value="1"/>
</dbReference>
<dbReference type="GO" id="GO:0046983">
    <property type="term" value="F:protein dimerization activity"/>
    <property type="evidence" value="ECO:0007669"/>
    <property type="project" value="InterPro"/>
</dbReference>
<comment type="subcellular location">
    <subcellularLocation>
        <location evidence="8">Plastid</location>
        <location evidence="8">Chloroplast</location>
    </subcellularLocation>
</comment>
<dbReference type="GO" id="GO:0000428">
    <property type="term" value="C:DNA-directed RNA polymerase complex"/>
    <property type="evidence" value="ECO:0007669"/>
    <property type="project" value="UniProtKB-KW"/>
</dbReference>
<dbReference type="Pfam" id="PF01000">
    <property type="entry name" value="RNA_pol_A_bac"/>
    <property type="match status" value="1"/>
</dbReference>
<comment type="similarity">
    <text evidence="2 8">Belongs to the RNA polymerase alpha chain family.</text>
</comment>
<dbReference type="HAMAP" id="MF_00059">
    <property type="entry name" value="RNApol_bact_RpoA"/>
    <property type="match status" value="1"/>
</dbReference>
<sequence length="353" mass="40186">MENLILSCIESRVENNRKFYGRFQLGPFEAGQGLTVANALRRTLLADISAIAIVAVEIENAQHEYSTIRGIKESVLDILLNLKQIVLTSQFQISQPQFGYLQVQGPSIVKAKDLKLPVSIQCVDPEQYIASLSYNGVLNLKFVICQGTNYISFSNLLISLNQQIYHKQDQITFLKDENLNNLFLNSSSNLLPIEPIFMPIEKVNFLLDTYLSSKSQKLKDRILLEVWTNGSIHPRQAIHDAVKTLIELFTPFQETRLLKSIFFNSRQVISSRNENEKKITSLDIGNLDLSLRPYTCLKRAKIHTIGDLLTLSSEDLLLLKNFGKRSLEEVENSLNQIGLKLKNSNELKNKYRI</sequence>
<evidence type="ECO:0000256" key="6">
    <source>
        <dbReference type="ARBA" id="ARBA00023163"/>
    </source>
</evidence>
<feature type="domain" description="DNA-directed RNA polymerase RpoA/D/Rpb3-type" evidence="9">
    <location>
        <begin position="20"/>
        <end position="255"/>
    </location>
</feature>
<name>A0A097KPD8_9CHLO</name>
<dbReference type="GO" id="GO:0003677">
    <property type="term" value="F:DNA binding"/>
    <property type="evidence" value="ECO:0007669"/>
    <property type="project" value="UniProtKB-UniRule"/>
</dbReference>
<evidence type="ECO:0000256" key="4">
    <source>
        <dbReference type="ARBA" id="ARBA00022679"/>
    </source>
</evidence>
<dbReference type="GO" id="GO:0009507">
    <property type="term" value="C:chloroplast"/>
    <property type="evidence" value="ECO:0007669"/>
    <property type="project" value="UniProtKB-SubCell"/>
</dbReference>
<keyword evidence="6 8" id="KW-0804">Transcription</keyword>
<keyword evidence="3 8" id="KW-0240">DNA-directed RNA polymerase</keyword>
<keyword evidence="10" id="KW-0934">Plastid</keyword>
<organism evidence="10">
    <name type="scientific">Binuclearia lauterbornii</name>
    <dbReference type="NCBI Taxonomy" id="3087189"/>
    <lineage>
        <taxon>Eukaryota</taxon>
        <taxon>Viridiplantae</taxon>
        <taxon>Chlorophyta</taxon>
        <taxon>core chlorophytes</taxon>
        <taxon>Trebouxiophyceae</taxon>
        <taxon>Chlorellales</taxon>
        <taxon>Oocystaceae</taxon>
        <taxon>Oocystaceae incertae sedis</taxon>
        <taxon>Binuclearia</taxon>
    </lineage>
</organism>
<dbReference type="InterPro" id="IPR011262">
    <property type="entry name" value="DNA-dir_RNA_pol_insert"/>
</dbReference>
<protein>
    <recommendedName>
        <fullName evidence="8">DNA-directed RNA polymerase subunit alpha</fullName>
        <shortName evidence="8">PEP</shortName>
        <ecNumber evidence="8">2.7.7.6</ecNumber>
    </recommendedName>
    <alternativeName>
        <fullName evidence="8">Plastid-encoded RNA polymerase subunit alpha</fullName>
        <shortName evidence="8">RNA polymerase subunit alpha</shortName>
    </alternativeName>
</protein>
<dbReference type="AlphaFoldDB" id="A0A097KPD8"/>
<dbReference type="SUPFAM" id="SSF47789">
    <property type="entry name" value="C-terminal domain of RNA polymerase alpha subunit"/>
    <property type="match status" value="1"/>
</dbReference>
<dbReference type="GeneID" id="22160448"/>
<evidence type="ECO:0000313" key="10">
    <source>
        <dbReference type="EMBL" id="AIT95042.1"/>
    </source>
</evidence>
<reference evidence="10" key="1">
    <citation type="journal article" date="2014" name="BMC Evol. Biol.">
        <title>Chloroplast phylogenomic analysis resolves deep-level relationships within the green algal class Trebouxiophyceae.</title>
        <authorList>
            <person name="Lemieux C."/>
            <person name="Otis C."/>
            <person name="Turmel M."/>
        </authorList>
    </citation>
    <scope>NUCLEOTIDE SEQUENCE</scope>
</reference>
<evidence type="ECO:0000256" key="3">
    <source>
        <dbReference type="ARBA" id="ARBA00022478"/>
    </source>
</evidence>
<feature type="region of interest" description="Alpha N-terminal domain (alpha-NTD)" evidence="8">
    <location>
        <begin position="1"/>
        <end position="265"/>
    </location>
</feature>
<dbReference type="Pfam" id="PF01193">
    <property type="entry name" value="RNA_pol_L"/>
    <property type="match status" value="1"/>
</dbReference>
<keyword evidence="10" id="KW-0150">Chloroplast</keyword>
<evidence type="ECO:0000256" key="2">
    <source>
        <dbReference type="ARBA" id="ARBA00007123"/>
    </source>
</evidence>
<accession>A0A097KPD8</accession>
<dbReference type="Gene3D" id="3.30.1360.10">
    <property type="entry name" value="RNA polymerase, RBP11-like subunit"/>
    <property type="match status" value="1"/>
</dbReference>
<dbReference type="GO" id="GO:0006351">
    <property type="term" value="P:DNA-templated transcription"/>
    <property type="evidence" value="ECO:0007669"/>
    <property type="project" value="UniProtKB-UniRule"/>
</dbReference>
<evidence type="ECO:0000256" key="5">
    <source>
        <dbReference type="ARBA" id="ARBA00022695"/>
    </source>
</evidence>
<dbReference type="GO" id="GO:0003899">
    <property type="term" value="F:DNA-directed RNA polymerase activity"/>
    <property type="evidence" value="ECO:0007669"/>
    <property type="project" value="UniProtKB-UniRule"/>
</dbReference>
<evidence type="ECO:0000256" key="8">
    <source>
        <dbReference type="HAMAP-Rule" id="MF_00059"/>
    </source>
</evidence>
<geneLocation type="chloroplast" evidence="10"/>
<proteinExistence type="inferred from homology"/>
<comment type="subunit">
    <text evidence="8">In plastids the minimal PEP RNA polymerase catalytic core is composed of four subunits: alpha, beta, beta', and beta''. When a (nuclear-encoded) sigma factor is associated with the core the holoenzyme is formed, which can initiate transcription.</text>
</comment>
<dbReference type="RefSeq" id="YP_009106234.1">
    <property type="nucleotide sequence ID" value="NC_025541.1"/>
</dbReference>
<evidence type="ECO:0000256" key="7">
    <source>
        <dbReference type="ARBA" id="ARBA00048552"/>
    </source>
</evidence>
<dbReference type="InterPro" id="IPR011263">
    <property type="entry name" value="DNA-dir_RNA_pol_RpoA/D/Rpb3"/>
</dbReference>
<dbReference type="SMART" id="SM00662">
    <property type="entry name" value="RPOLD"/>
    <property type="match status" value="1"/>
</dbReference>
<dbReference type="EC" id="2.7.7.6" evidence="8"/>
<evidence type="ECO:0000256" key="1">
    <source>
        <dbReference type="ARBA" id="ARBA00004026"/>
    </source>
</evidence>
<dbReference type="EMBL" id="KM462880">
    <property type="protein sequence ID" value="AIT95042.1"/>
    <property type="molecule type" value="Genomic_DNA"/>
</dbReference>
<feature type="region of interest" description="Alpha C-terminal domain (alpha-CTD)" evidence="8">
    <location>
        <begin position="278"/>
        <end position="353"/>
    </location>
</feature>
<dbReference type="InterPro" id="IPR036603">
    <property type="entry name" value="RBP11-like"/>
</dbReference>
<gene>
    <name evidence="8 10" type="primary">rpoA</name>
</gene>
<dbReference type="SUPFAM" id="SSF55257">
    <property type="entry name" value="RBP11-like subunits of RNA polymerase"/>
    <property type="match status" value="1"/>
</dbReference>